<sequence>MSSRSSPNKDYEEVYQRLSQHVTPEKSHQLEQLELERIRRIKEFEEKYLKLKDEKYGQLKKRRSEAYQSEKEIAKYKRDYAVAKQKLWEARMQLLDNMYQYNMGSHTVPLKVDSSMDEPSTSGPVPLAPQFEQPPGEEHGPRDSLGEGQDLDLEGSESGSVRGGYRTDGLSGPSGRRLSVSPAKVGEVGTEAVKGMGSFLRRRGRVAARLIKWGLSGVLQVIEDVSTCSDYVVAVSVKAVKGAARLVNAGAEKMQGSSAPRPSPRRNVPRPSPRPSHRSRKSPEKRGNMFRTGCYALGIVFVYVVHDNVSRRNNKLEKRLQRLTSKRNTAVPVRRKREDESADVKKQLKPEAIVLTTEINKTARRGRG</sequence>
<name>A0A5B8N1D9_9CHLO</name>
<feature type="compositionally biased region" description="Basic and acidic residues" evidence="1">
    <location>
        <begin position="136"/>
        <end position="145"/>
    </location>
</feature>
<reference evidence="2 3" key="1">
    <citation type="submission" date="2018-07" db="EMBL/GenBank/DDBJ databases">
        <title>The complete nuclear genome of the prasinophyte Chloropicon primus (CCMP1205).</title>
        <authorList>
            <person name="Pombert J.-F."/>
            <person name="Otis C."/>
            <person name="Turmel M."/>
            <person name="Lemieux C."/>
        </authorList>
    </citation>
    <scope>NUCLEOTIDE SEQUENCE [LARGE SCALE GENOMIC DNA]</scope>
    <source>
        <strain evidence="2 3">CCMP1205</strain>
    </source>
</reference>
<gene>
    <name evidence="2" type="ORF">A3770_18p81580</name>
</gene>
<dbReference type="Proteomes" id="UP000316726">
    <property type="component" value="Chromosome 18"/>
</dbReference>
<evidence type="ECO:0000256" key="1">
    <source>
        <dbReference type="SAM" id="MobiDB-lite"/>
    </source>
</evidence>
<evidence type="ECO:0000313" key="2">
    <source>
        <dbReference type="EMBL" id="QDZ25640.1"/>
    </source>
</evidence>
<evidence type="ECO:0000313" key="3">
    <source>
        <dbReference type="Proteomes" id="UP000316726"/>
    </source>
</evidence>
<protein>
    <submittedName>
        <fullName evidence="2">Uncharacterized protein</fullName>
    </submittedName>
</protein>
<feature type="region of interest" description="Disordered" evidence="1">
    <location>
        <begin position="110"/>
        <end position="183"/>
    </location>
</feature>
<proteinExistence type="predicted"/>
<feature type="region of interest" description="Disordered" evidence="1">
    <location>
        <begin position="251"/>
        <end position="287"/>
    </location>
</feature>
<dbReference type="EMBL" id="CP031051">
    <property type="protein sequence ID" value="QDZ25640.1"/>
    <property type="molecule type" value="Genomic_DNA"/>
</dbReference>
<keyword evidence="3" id="KW-1185">Reference proteome</keyword>
<dbReference type="AlphaFoldDB" id="A0A5B8N1D9"/>
<organism evidence="2 3">
    <name type="scientific">Chloropicon primus</name>
    <dbReference type="NCBI Taxonomy" id="1764295"/>
    <lineage>
        <taxon>Eukaryota</taxon>
        <taxon>Viridiplantae</taxon>
        <taxon>Chlorophyta</taxon>
        <taxon>Chloropicophyceae</taxon>
        <taxon>Chloropicales</taxon>
        <taxon>Chloropicaceae</taxon>
        <taxon>Chloropicon</taxon>
    </lineage>
</organism>
<accession>A0A5B8N1D9</accession>